<dbReference type="GO" id="GO:0003735">
    <property type="term" value="F:structural constituent of ribosome"/>
    <property type="evidence" value="ECO:0007669"/>
    <property type="project" value="InterPro"/>
</dbReference>
<feature type="domain" description="Large ribosomal subunit protein uL15/eL18" evidence="6">
    <location>
        <begin position="11"/>
        <end position="55"/>
    </location>
</feature>
<dbReference type="OrthoDB" id="6353017at2759"/>
<evidence type="ECO:0000259" key="6">
    <source>
        <dbReference type="Pfam" id="PF17135"/>
    </source>
</evidence>
<dbReference type="Proteomes" id="UP000270094">
    <property type="component" value="Unassembled WGS sequence"/>
</dbReference>
<organism evidence="7 8">
    <name type="scientific">Strongylus vulgaris</name>
    <name type="common">Blood worm</name>
    <dbReference type="NCBI Taxonomy" id="40348"/>
    <lineage>
        <taxon>Eukaryota</taxon>
        <taxon>Metazoa</taxon>
        <taxon>Ecdysozoa</taxon>
        <taxon>Nematoda</taxon>
        <taxon>Chromadorea</taxon>
        <taxon>Rhabditida</taxon>
        <taxon>Rhabditina</taxon>
        <taxon>Rhabditomorpha</taxon>
        <taxon>Strongyloidea</taxon>
        <taxon>Strongylidae</taxon>
        <taxon>Strongylus</taxon>
    </lineage>
</organism>
<evidence type="ECO:0000313" key="7">
    <source>
        <dbReference type="EMBL" id="VDM84792.1"/>
    </source>
</evidence>
<dbReference type="GO" id="GO:0022625">
    <property type="term" value="C:cytosolic large ribosomal subunit"/>
    <property type="evidence" value="ECO:0007669"/>
    <property type="project" value="TreeGrafter"/>
</dbReference>
<dbReference type="PANTHER" id="PTHR10934">
    <property type="entry name" value="60S RIBOSOMAL PROTEIN L18"/>
    <property type="match status" value="1"/>
</dbReference>
<proteinExistence type="inferred from homology"/>
<gene>
    <name evidence="7" type="ORF">SVUK_LOCUS19790</name>
</gene>
<comment type="similarity">
    <text evidence="1">Belongs to the eukaryotic ribosomal protein eL18 family.</text>
</comment>
<dbReference type="GO" id="GO:0006412">
    <property type="term" value="P:translation"/>
    <property type="evidence" value="ECO:0007669"/>
    <property type="project" value="InterPro"/>
</dbReference>
<dbReference type="GO" id="GO:0003723">
    <property type="term" value="F:RNA binding"/>
    <property type="evidence" value="ECO:0007669"/>
    <property type="project" value="TreeGrafter"/>
</dbReference>
<dbReference type="PANTHER" id="PTHR10934:SF2">
    <property type="entry name" value="LARGE RIBOSOMAL SUBUNIT PROTEIN EL18"/>
    <property type="match status" value="1"/>
</dbReference>
<evidence type="ECO:0000313" key="8">
    <source>
        <dbReference type="Proteomes" id="UP000270094"/>
    </source>
</evidence>
<dbReference type="InterPro" id="IPR036227">
    <property type="entry name" value="Ribosomal_uL15/eL18_sf"/>
</dbReference>
<dbReference type="AlphaFoldDB" id="A0A3P7M0A6"/>
<evidence type="ECO:0000256" key="1">
    <source>
        <dbReference type="ARBA" id="ARBA00006815"/>
    </source>
</evidence>
<dbReference type="InterPro" id="IPR000039">
    <property type="entry name" value="Ribosomal_eL18"/>
</dbReference>
<dbReference type="SUPFAM" id="SSF52080">
    <property type="entry name" value="Ribosomal proteins L15p and L18e"/>
    <property type="match status" value="1"/>
</dbReference>
<sequence length="68" mass="7461">MMFTRKYLTSSLAALKVTDSARARILKAGGEVITFDQLALRAPKGENTLLIQVSVKETLLLSGFFLCI</sequence>
<evidence type="ECO:0000256" key="5">
    <source>
        <dbReference type="ARBA" id="ARBA00035323"/>
    </source>
</evidence>
<dbReference type="InterPro" id="IPR021131">
    <property type="entry name" value="Ribosomal_uL15/eL18"/>
</dbReference>
<protein>
    <recommendedName>
        <fullName evidence="4">Large ribosomal subunit protein eL18</fullName>
    </recommendedName>
    <alternativeName>
        <fullName evidence="5">60S ribosomal protein L18</fullName>
    </alternativeName>
</protein>
<evidence type="ECO:0000256" key="3">
    <source>
        <dbReference type="ARBA" id="ARBA00023274"/>
    </source>
</evidence>
<evidence type="ECO:0000256" key="2">
    <source>
        <dbReference type="ARBA" id="ARBA00022980"/>
    </source>
</evidence>
<dbReference type="Pfam" id="PF17135">
    <property type="entry name" value="Ribosomal_L18"/>
    <property type="match status" value="1"/>
</dbReference>
<keyword evidence="2" id="KW-0689">Ribosomal protein</keyword>
<dbReference type="EMBL" id="UYYB01133277">
    <property type="protein sequence ID" value="VDM84792.1"/>
    <property type="molecule type" value="Genomic_DNA"/>
</dbReference>
<reference evidence="7 8" key="1">
    <citation type="submission" date="2018-11" db="EMBL/GenBank/DDBJ databases">
        <authorList>
            <consortium name="Pathogen Informatics"/>
        </authorList>
    </citation>
    <scope>NUCLEOTIDE SEQUENCE [LARGE SCALE GENOMIC DNA]</scope>
</reference>
<name>A0A3P7M0A6_STRVU</name>
<accession>A0A3P7M0A6</accession>
<keyword evidence="8" id="KW-1185">Reference proteome</keyword>
<evidence type="ECO:0000256" key="4">
    <source>
        <dbReference type="ARBA" id="ARBA00035218"/>
    </source>
</evidence>
<dbReference type="Gene3D" id="3.100.10.10">
    <property type="match status" value="1"/>
</dbReference>
<keyword evidence="3" id="KW-0687">Ribonucleoprotein</keyword>